<dbReference type="InterPro" id="IPR015942">
    <property type="entry name" value="Asp/Glu/hydantoin_racemase"/>
</dbReference>
<protein>
    <submittedName>
        <fullName evidence="1">Aspartate/glutamate racemase family protein</fullName>
    </submittedName>
</protein>
<reference evidence="1 2" key="1">
    <citation type="submission" date="2024-05" db="EMBL/GenBank/DDBJ databases">
        <title>Sinomonas sp. nov., isolated from a waste landfill.</title>
        <authorList>
            <person name="Zhao Y."/>
        </authorList>
    </citation>
    <scope>NUCLEOTIDE SEQUENCE [LARGE SCALE GENOMIC DNA]</scope>
    <source>
        <strain evidence="1 2">CCTCC AB2014300</strain>
    </source>
</reference>
<dbReference type="RefSeq" id="WP_345885974.1">
    <property type="nucleotide sequence ID" value="NZ_JBDFRB010000014.1"/>
</dbReference>
<gene>
    <name evidence="1" type="ORF">ABCQ75_13505</name>
</gene>
<sequence length="217" mass="21153">MRVALIRALTTSDPRLRHAQAHALEQAYGLTVVSRAIADQPTGVHDGCTLARAAPKVLALAREMEAGVDAVLISCTADPGLAEARKALGVPVVGAGSAGAASARALGGTVGVLGVEGTIPAAVLDGLAGHPSLTATVQGVTDPSGFHSPSGALEAAEEARRLRDAGADVILLASAALTSIGLADHLRAALGVPVVDPVVAAGAALVAAVAARGSAAA</sequence>
<evidence type="ECO:0000313" key="2">
    <source>
        <dbReference type="Proteomes" id="UP001422074"/>
    </source>
</evidence>
<proteinExistence type="predicted"/>
<dbReference type="InterPro" id="IPR001920">
    <property type="entry name" value="Asp/Glu_race"/>
</dbReference>
<comment type="caution">
    <text evidence="1">The sequence shown here is derived from an EMBL/GenBank/DDBJ whole genome shotgun (WGS) entry which is preliminary data.</text>
</comment>
<dbReference type="Gene3D" id="3.40.50.1860">
    <property type="match status" value="2"/>
</dbReference>
<organism evidence="1 2">
    <name type="scientific">Sinomonas halotolerans</name>
    <dbReference type="NCBI Taxonomy" id="1644133"/>
    <lineage>
        <taxon>Bacteria</taxon>
        <taxon>Bacillati</taxon>
        <taxon>Actinomycetota</taxon>
        <taxon>Actinomycetes</taxon>
        <taxon>Micrococcales</taxon>
        <taxon>Micrococcaceae</taxon>
        <taxon>Sinomonas</taxon>
    </lineage>
</organism>
<dbReference type="PANTHER" id="PTHR28047">
    <property type="entry name" value="PROTEIN DCG1"/>
    <property type="match status" value="1"/>
</dbReference>
<dbReference type="Pfam" id="PF01177">
    <property type="entry name" value="Asp_Glu_race"/>
    <property type="match status" value="1"/>
</dbReference>
<dbReference type="EMBL" id="JBDFRB010000014">
    <property type="protein sequence ID" value="MEN2745544.1"/>
    <property type="molecule type" value="Genomic_DNA"/>
</dbReference>
<keyword evidence="2" id="KW-1185">Reference proteome</keyword>
<dbReference type="PANTHER" id="PTHR28047:SF5">
    <property type="entry name" value="PROTEIN DCG1"/>
    <property type="match status" value="1"/>
</dbReference>
<dbReference type="Proteomes" id="UP001422074">
    <property type="component" value="Unassembled WGS sequence"/>
</dbReference>
<dbReference type="InterPro" id="IPR052186">
    <property type="entry name" value="Hydantoin_racemase-like"/>
</dbReference>
<name>A0ABU9X259_9MICC</name>
<accession>A0ABU9X259</accession>
<evidence type="ECO:0000313" key="1">
    <source>
        <dbReference type="EMBL" id="MEN2745544.1"/>
    </source>
</evidence>